<reference evidence="2" key="1">
    <citation type="submission" date="2021-05" db="EMBL/GenBank/DDBJ databases">
        <title>The genome of the haptophyte Pavlova lutheri (Diacronema luteri, Pavlovales) - a model for lipid biosynthesis in eukaryotic algae.</title>
        <authorList>
            <person name="Hulatt C.J."/>
            <person name="Posewitz M.C."/>
        </authorList>
    </citation>
    <scope>NUCLEOTIDE SEQUENCE</scope>
    <source>
        <strain evidence="2">NIVA-4/92</strain>
    </source>
</reference>
<organism evidence="2 3">
    <name type="scientific">Diacronema lutheri</name>
    <name type="common">Unicellular marine alga</name>
    <name type="synonym">Monochrysis lutheri</name>
    <dbReference type="NCBI Taxonomy" id="2081491"/>
    <lineage>
        <taxon>Eukaryota</taxon>
        <taxon>Haptista</taxon>
        <taxon>Haptophyta</taxon>
        <taxon>Pavlovophyceae</taxon>
        <taxon>Pavlovales</taxon>
        <taxon>Pavlovaceae</taxon>
        <taxon>Diacronema</taxon>
    </lineage>
</organism>
<dbReference type="Proteomes" id="UP000751190">
    <property type="component" value="Unassembled WGS sequence"/>
</dbReference>
<dbReference type="EMBL" id="JAGTXO010000007">
    <property type="protein sequence ID" value="KAG8466526.1"/>
    <property type="molecule type" value="Genomic_DNA"/>
</dbReference>
<keyword evidence="3" id="KW-1185">Reference proteome</keyword>
<evidence type="ECO:0000256" key="1">
    <source>
        <dbReference type="SAM" id="MobiDB-lite"/>
    </source>
</evidence>
<name>A0A8J5XD58_DIALT</name>
<feature type="region of interest" description="Disordered" evidence="1">
    <location>
        <begin position="395"/>
        <end position="428"/>
    </location>
</feature>
<gene>
    <name evidence="2" type="ORF">KFE25_007905</name>
</gene>
<evidence type="ECO:0000313" key="2">
    <source>
        <dbReference type="EMBL" id="KAG8466526.1"/>
    </source>
</evidence>
<feature type="compositionally biased region" description="Low complexity" evidence="1">
    <location>
        <begin position="395"/>
        <end position="404"/>
    </location>
</feature>
<evidence type="ECO:0000313" key="3">
    <source>
        <dbReference type="Proteomes" id="UP000751190"/>
    </source>
</evidence>
<dbReference type="AlphaFoldDB" id="A0A8J5XD58"/>
<proteinExistence type="predicted"/>
<accession>A0A8J5XD58</accession>
<sequence>MATSLPQAFPSDEAMREILKDPRAKALAITALSEMPSPTVIAELCSRGCSSFCAPGQTSQAGWRWGGKEYKVVTQCTAHAAQRRHARVLHARAAWPFARAHTLQAYDDPSLGPTLVKFEPIAGMLDVGTADGRTAGALKTSALAQQPFPTPLPSAPVPALLEVGDVLEIADVNFVSGKAVSHLLCVAKVHAEDAGKAELVPARTRNSGAERTSEVMLSACTHPISSGTPLLVPSSLQGVCVKRWWREQRSVDFVVHLKAGRQRAKTRALTAAARDDPFAEVMLQLPRASELGAAEVATAGSQSRHALLPRGGVATVRNTCGAERLHEHAAPGPADFFPGMQLAFSPALLPIDAPPQMPLLPLAAQTAGTAGMFQTALEAIDALRSDVLNALNSLSALPPRAPSSQYGAEQQHSPRGAKRTREHGAAAR</sequence>
<comment type="caution">
    <text evidence="2">The sequence shown here is derived from an EMBL/GenBank/DDBJ whole genome shotgun (WGS) entry which is preliminary data.</text>
</comment>
<protein>
    <submittedName>
        <fullName evidence="2">Uncharacterized protein</fullName>
    </submittedName>
</protein>